<evidence type="ECO:0000256" key="6">
    <source>
        <dbReference type="SAM" id="SignalP"/>
    </source>
</evidence>
<proteinExistence type="predicted"/>
<dbReference type="SUPFAM" id="SSF57610">
    <property type="entry name" value="Thyroglobulin type-1 domain"/>
    <property type="match status" value="2"/>
</dbReference>
<keyword evidence="8" id="KW-0528">Neurotoxin</keyword>
<dbReference type="InterPro" id="IPR051950">
    <property type="entry name" value="Dev_reg/Prot_inhib"/>
</dbReference>
<evidence type="ECO:0000259" key="7">
    <source>
        <dbReference type="PROSITE" id="PS51162"/>
    </source>
</evidence>
<feature type="domain" description="Thyroglobulin type-1" evidence="7">
    <location>
        <begin position="26"/>
        <end position="93"/>
    </location>
</feature>
<keyword evidence="6" id="KW-0732">Signal</keyword>
<feature type="signal peptide" evidence="6">
    <location>
        <begin position="1"/>
        <end position="18"/>
    </location>
</feature>
<keyword evidence="9" id="KW-1185">Reference proteome</keyword>
<dbReference type="SMART" id="SM00211">
    <property type="entry name" value="TY"/>
    <property type="match status" value="2"/>
</dbReference>
<evidence type="ECO:0000256" key="4">
    <source>
        <dbReference type="ARBA" id="ARBA00023157"/>
    </source>
</evidence>
<accession>A0A3S3PX62</accession>
<keyword evidence="4 5" id="KW-1015">Disulfide bond</keyword>
<organism evidence="8 9">
    <name type="scientific">Dinothrombium tinctorium</name>
    <dbReference type="NCBI Taxonomy" id="1965070"/>
    <lineage>
        <taxon>Eukaryota</taxon>
        <taxon>Metazoa</taxon>
        <taxon>Ecdysozoa</taxon>
        <taxon>Arthropoda</taxon>
        <taxon>Chelicerata</taxon>
        <taxon>Arachnida</taxon>
        <taxon>Acari</taxon>
        <taxon>Acariformes</taxon>
        <taxon>Trombidiformes</taxon>
        <taxon>Prostigmata</taxon>
        <taxon>Anystina</taxon>
        <taxon>Parasitengona</taxon>
        <taxon>Trombidioidea</taxon>
        <taxon>Trombidiidae</taxon>
        <taxon>Dinothrombium</taxon>
    </lineage>
</organism>
<feature type="disulfide bond" evidence="5">
    <location>
        <begin position="130"/>
        <end position="137"/>
    </location>
</feature>
<comment type="caution">
    <text evidence="8">The sequence shown here is derived from an EMBL/GenBank/DDBJ whole genome shotgun (WGS) entry which is preliminary data.</text>
</comment>
<name>A0A3S3PX62_9ACAR</name>
<evidence type="ECO:0000256" key="1">
    <source>
        <dbReference type="ARBA" id="ARBA00004613"/>
    </source>
</evidence>
<dbReference type="CDD" id="cd00191">
    <property type="entry name" value="TY"/>
    <property type="match status" value="1"/>
</dbReference>
<protein>
    <submittedName>
        <fullName evidence="8">Putative neurotoxin LTDF S-18-like protein</fullName>
    </submittedName>
</protein>
<keyword evidence="8" id="KW-0800">Toxin</keyword>
<sequence>MNYFSVFVLLAIFAAVFCNPTTPRGQTACEEHRERELKSTVVEKVVPECDKEGKYKPKACYSNSTSGKPFCFCFSKNGQVVHQPSRDIEECKCFVEKYESEHPLLKYLKKGEGAFVPACKPNGHYEKKQCHAPTAMCWCSHPNGQVKTQPTREEFIQLLRETYLH</sequence>
<dbReference type="InterPro" id="IPR036857">
    <property type="entry name" value="Thyroglobulin_1_sf"/>
</dbReference>
<keyword evidence="2" id="KW-0964">Secreted</keyword>
<dbReference type="AlphaFoldDB" id="A0A3S3PX62"/>
<evidence type="ECO:0000256" key="3">
    <source>
        <dbReference type="ARBA" id="ARBA00022737"/>
    </source>
</evidence>
<evidence type="ECO:0000313" key="9">
    <source>
        <dbReference type="Proteomes" id="UP000285301"/>
    </source>
</evidence>
<dbReference type="STRING" id="1965070.A0A3S3PX62"/>
<comment type="subcellular location">
    <subcellularLocation>
        <location evidence="1">Secreted</location>
    </subcellularLocation>
</comment>
<dbReference type="Proteomes" id="UP000285301">
    <property type="component" value="Unassembled WGS sequence"/>
</dbReference>
<dbReference type="InterPro" id="IPR000716">
    <property type="entry name" value="Thyroglobulin_1"/>
</dbReference>
<dbReference type="PANTHER" id="PTHR12352">
    <property type="entry name" value="SECRETED MODULAR CALCIUM-BINDING PROTEIN"/>
    <property type="match status" value="1"/>
</dbReference>
<dbReference type="EMBL" id="NCKU01002337">
    <property type="protein sequence ID" value="RWS09810.1"/>
    <property type="molecule type" value="Genomic_DNA"/>
</dbReference>
<gene>
    <name evidence="8" type="ORF">B4U79_18107</name>
</gene>
<feature type="disulfide bond" evidence="5">
    <location>
        <begin position="73"/>
        <end position="93"/>
    </location>
</feature>
<dbReference type="GO" id="GO:0005615">
    <property type="term" value="C:extracellular space"/>
    <property type="evidence" value="ECO:0007669"/>
    <property type="project" value="TreeGrafter"/>
</dbReference>
<feature type="chain" id="PRO_5018694367" evidence="6">
    <location>
        <begin position="19"/>
        <end position="165"/>
    </location>
</feature>
<reference evidence="8 9" key="1">
    <citation type="journal article" date="2018" name="Gigascience">
        <title>Genomes of trombidid mites reveal novel predicted allergens and laterally-transferred genes associated with secondary metabolism.</title>
        <authorList>
            <person name="Dong X."/>
            <person name="Chaisiri K."/>
            <person name="Xia D."/>
            <person name="Armstrong S.D."/>
            <person name="Fang Y."/>
            <person name="Donnelly M.J."/>
            <person name="Kadowaki T."/>
            <person name="McGarry J.W."/>
            <person name="Darby A.C."/>
            <person name="Makepeace B.L."/>
        </authorList>
    </citation>
    <scope>NUCLEOTIDE SEQUENCE [LARGE SCALE GENOMIC DNA]</scope>
    <source>
        <strain evidence="8">UoL-WK</strain>
    </source>
</reference>
<evidence type="ECO:0000256" key="5">
    <source>
        <dbReference type="PROSITE-ProRule" id="PRU00500"/>
    </source>
</evidence>
<evidence type="ECO:0000313" key="8">
    <source>
        <dbReference type="EMBL" id="RWS09810.1"/>
    </source>
</evidence>
<evidence type="ECO:0000256" key="2">
    <source>
        <dbReference type="ARBA" id="ARBA00022525"/>
    </source>
</evidence>
<dbReference type="OrthoDB" id="1725934at2759"/>
<dbReference type="PROSITE" id="PS51162">
    <property type="entry name" value="THYROGLOBULIN_1_2"/>
    <property type="match status" value="2"/>
</dbReference>
<keyword evidence="3" id="KW-0677">Repeat</keyword>
<dbReference type="PANTHER" id="PTHR12352:SF3">
    <property type="entry name" value="NIDOGEN-2"/>
    <property type="match status" value="1"/>
</dbReference>
<dbReference type="Pfam" id="PF00086">
    <property type="entry name" value="Thyroglobulin_1"/>
    <property type="match status" value="2"/>
</dbReference>
<feature type="domain" description="Thyroglobulin type-1" evidence="7">
    <location>
        <begin position="95"/>
        <end position="145"/>
    </location>
</feature>
<dbReference type="Gene3D" id="4.10.800.10">
    <property type="entry name" value="Thyroglobulin type-1"/>
    <property type="match status" value="2"/>
</dbReference>
<comment type="caution">
    <text evidence="5">Lacks conserved residue(s) required for the propagation of feature annotation.</text>
</comment>